<evidence type="ECO:0000313" key="1">
    <source>
        <dbReference type="EMBL" id="MFB9088557.1"/>
    </source>
</evidence>
<proteinExistence type="predicted"/>
<dbReference type="RefSeq" id="WP_290285727.1">
    <property type="nucleotide sequence ID" value="NZ_JAUFQN010000019.1"/>
</dbReference>
<reference evidence="1 2" key="1">
    <citation type="submission" date="2024-09" db="EMBL/GenBank/DDBJ databases">
        <authorList>
            <person name="Sun Q."/>
            <person name="Mori K."/>
        </authorList>
    </citation>
    <scope>NUCLEOTIDE SEQUENCE [LARGE SCALE GENOMIC DNA]</scope>
    <source>
        <strain evidence="1 2">CECT 8460</strain>
    </source>
</reference>
<dbReference type="InterPro" id="IPR029058">
    <property type="entry name" value="AB_hydrolase_fold"/>
</dbReference>
<organism evidence="1 2">
    <name type="scientific">Flavobacterium paronense</name>
    <dbReference type="NCBI Taxonomy" id="1392775"/>
    <lineage>
        <taxon>Bacteria</taxon>
        <taxon>Pseudomonadati</taxon>
        <taxon>Bacteroidota</taxon>
        <taxon>Flavobacteriia</taxon>
        <taxon>Flavobacteriales</taxon>
        <taxon>Flavobacteriaceae</taxon>
        <taxon>Flavobacterium</taxon>
    </lineage>
</organism>
<dbReference type="Gene3D" id="3.40.50.1820">
    <property type="entry name" value="alpha/beta hydrolase"/>
    <property type="match status" value="1"/>
</dbReference>
<evidence type="ECO:0000313" key="2">
    <source>
        <dbReference type="Proteomes" id="UP001589576"/>
    </source>
</evidence>
<protein>
    <submittedName>
        <fullName evidence="1">Alpha/beta hydrolase family protein</fullName>
    </submittedName>
</protein>
<dbReference type="GO" id="GO:0016787">
    <property type="term" value="F:hydrolase activity"/>
    <property type="evidence" value="ECO:0007669"/>
    <property type="project" value="UniProtKB-KW"/>
</dbReference>
<name>A0ABV5GBQ7_9FLAO</name>
<keyword evidence="2" id="KW-1185">Reference proteome</keyword>
<accession>A0ABV5GBQ7</accession>
<gene>
    <name evidence="1" type="ORF">ACFFUU_02980</name>
</gene>
<dbReference type="EMBL" id="JBHMFB010000007">
    <property type="protein sequence ID" value="MFB9088557.1"/>
    <property type="molecule type" value="Genomic_DNA"/>
</dbReference>
<dbReference type="SUPFAM" id="SSF53474">
    <property type="entry name" value="alpha/beta-Hydrolases"/>
    <property type="match status" value="1"/>
</dbReference>
<sequence length="255" mass="29668">MKGTIYFFLFIIILSCSTFKTQISDDLNFVVRLDTLKLYDKEREREIPIAIYQLKSSKRQKKQRVVIFSHGYGQNKGSDYLAYSYLTAFLASKELFVVSIQHELSTDSLLPLKGNPQIVRRPFWERGVDNIHFVINKLKETNPELDFNHITLIGHSNGGDMTALFPQKYPNMIDKIITLDNRRMAFPKSNKPKIYSLRSSDQPADQGVLPTEKEIKKLEMTIIKLSNTTHNEMDNNANDEQRKEIQKYILKFLKD</sequence>
<dbReference type="PROSITE" id="PS51257">
    <property type="entry name" value="PROKAR_LIPOPROTEIN"/>
    <property type="match status" value="1"/>
</dbReference>
<keyword evidence="1" id="KW-0378">Hydrolase</keyword>
<comment type="caution">
    <text evidence="1">The sequence shown here is derived from an EMBL/GenBank/DDBJ whole genome shotgun (WGS) entry which is preliminary data.</text>
</comment>
<dbReference type="Proteomes" id="UP001589576">
    <property type="component" value="Unassembled WGS sequence"/>
</dbReference>